<dbReference type="GO" id="GO:0015344">
    <property type="term" value="F:siderophore uptake transmembrane transporter activity"/>
    <property type="evidence" value="ECO:0007669"/>
    <property type="project" value="TreeGrafter"/>
</dbReference>
<keyword evidence="7" id="KW-0732">Signal</keyword>
<dbReference type="InterPro" id="IPR057601">
    <property type="entry name" value="Oar-like_b-barrel"/>
</dbReference>
<dbReference type="AlphaFoldDB" id="I3ZL87"/>
<name>I3ZL87_TERRK</name>
<sequence length="1068" mass="114317">MYFRRFDVRQKGVLSGLVLLVSSASAMGQASSATVSGVVHDAQDALIARVNLKLVNTMTGTESVSETNGDGVFTIPGVMPGTYSLQVDSPGFATTKVENIVLHVGDNKSLVVRMSVGPTDQSITVEGGSVTVNTTDAVINTVIQEKFLENLPLNGRNAAALLQLAPGAVDLARNVNPIATQGAVYPGEATASVNGSTRTQINYQLDGVSHNDTYLNASLPFPNPDAIQEFALQAANFSAEYGNAGGGVVNIVSKSGTNQIHGSAFEYLRNGSLNAKNYFGTTHDSLHRNQFGVTLGGPVLHDKLFFFGTYQGTRVSSTTASGVTFVPTAAQRTGDFSALGTQLKNPVTGANYVRNQIPVSPVSAYILKFIPLPNGAAGRLTYSGTPQRTTDDQALAKLDYSVGKHRISGHYFFTVYDSPASVATDNLIAATNLANHVKVQTISAIDTYSPSGTLQFTTSFGLNLQRGGSGSSAPFGMAEAGAKISEAAPPELDVRITSGFTLSTNHRGTFNRGDLSVRESVTKVMGAHELHFGGQALRVSNTIDNTFLQSGRYTYNGQLTGNGLADFVTGRVQTMLQGGGEFKDFSGVQWSLFAQDNWRATSRLTLNAGLRWDPWLPYYDRQGRVVCYTPSAKSVRYPNAPVGVTFGGDDHDASCPKAGSDAFWAQLGPRLGLAYRLTNDGKTSLRAGFGMYYTPIQSGDYNGMADTAPFSPQYTLNNVDVADPYAGFAGGNPFPAQYGPTTPTTSAAFTLPVQIKGSFAKKFRPPVTESWNLAVERQLDSSSFARISYVGNRGYHLSESQTRELNPAIYNGAASTTGNTNARRANTLFGSIAQLESSSNSNYNALQVAYEKRMHKGLLLLVNYSWAKSLDDLGWSSPYSRTLDYGPSAGDVTNNLKFSAVWEIPGYRGGGGLVQRLTTGWKTNGIVVWQSGFPLTVLSGADRSFSGVGRDHAQYNNTAVTLDQGRGHAAKAAGWFNTAAFAPNTVGTFGNSPKGQFRSPRYFNSDFSIVKDTHIAERMNFQLRGEVFNLLNNVNFAAPNVTQNSAQFGTITSALDPRILQLSAKITF</sequence>
<dbReference type="HOGENOM" id="CLU_006298_0_0_0"/>
<dbReference type="Pfam" id="PF13620">
    <property type="entry name" value="CarboxypepD_reg"/>
    <property type="match status" value="1"/>
</dbReference>
<dbReference type="STRING" id="926566.Terro_3796"/>
<dbReference type="PANTHER" id="PTHR30069:SF46">
    <property type="entry name" value="OAR PROTEIN"/>
    <property type="match status" value="1"/>
</dbReference>
<reference evidence="9 10" key="1">
    <citation type="submission" date="2012-06" db="EMBL/GenBank/DDBJ databases">
        <title>Complete genome of Terriglobus roseus DSM 18391.</title>
        <authorList>
            <consortium name="US DOE Joint Genome Institute (JGI-PGF)"/>
            <person name="Lucas S."/>
            <person name="Copeland A."/>
            <person name="Lapidus A."/>
            <person name="Glavina del Rio T."/>
            <person name="Dalin E."/>
            <person name="Tice H."/>
            <person name="Bruce D."/>
            <person name="Goodwin L."/>
            <person name="Pitluck S."/>
            <person name="Peters L."/>
            <person name="Mikhailova N."/>
            <person name="Munk A.C.C."/>
            <person name="Kyrpides N."/>
            <person name="Mavromatis K."/>
            <person name="Ivanova N."/>
            <person name="Brettin T."/>
            <person name="Detter J.C."/>
            <person name="Han C."/>
            <person name="Larimer F."/>
            <person name="Land M."/>
            <person name="Hauser L."/>
            <person name="Markowitz V."/>
            <person name="Cheng J.-F."/>
            <person name="Hugenholtz P."/>
            <person name="Woyke T."/>
            <person name="Wu D."/>
            <person name="Brambilla E."/>
            <person name="Klenk H.-P."/>
            <person name="Eisen J.A."/>
        </authorList>
    </citation>
    <scope>NUCLEOTIDE SEQUENCE [LARGE SCALE GENOMIC DNA]</scope>
    <source>
        <strain evidence="10">DSM 18391 / NRRL B-41598 / KBS 63</strain>
    </source>
</reference>
<dbReference type="Gene3D" id="2.170.130.10">
    <property type="entry name" value="TonB-dependent receptor, plug domain"/>
    <property type="match status" value="1"/>
</dbReference>
<evidence type="ECO:0000256" key="2">
    <source>
        <dbReference type="ARBA" id="ARBA00022448"/>
    </source>
</evidence>
<dbReference type="InterPro" id="IPR013784">
    <property type="entry name" value="Carb-bd-like_fold"/>
</dbReference>
<keyword evidence="4" id="KW-0812">Transmembrane</keyword>
<dbReference type="PANTHER" id="PTHR30069">
    <property type="entry name" value="TONB-DEPENDENT OUTER MEMBRANE RECEPTOR"/>
    <property type="match status" value="1"/>
</dbReference>
<evidence type="ECO:0000256" key="3">
    <source>
        <dbReference type="ARBA" id="ARBA00022452"/>
    </source>
</evidence>
<dbReference type="EMBL" id="CP003379">
    <property type="protein sequence ID" value="AFL90005.1"/>
    <property type="molecule type" value="Genomic_DNA"/>
</dbReference>
<dbReference type="InterPro" id="IPR037066">
    <property type="entry name" value="Plug_dom_sf"/>
</dbReference>
<keyword evidence="3" id="KW-1134">Transmembrane beta strand</keyword>
<dbReference type="InterPro" id="IPR036942">
    <property type="entry name" value="Beta-barrel_TonB_sf"/>
</dbReference>
<feature type="chain" id="PRO_5003684820" description="TonB-dependent transporter Oar-like beta-barrel domain-containing protein" evidence="7">
    <location>
        <begin position="27"/>
        <end position="1068"/>
    </location>
</feature>
<dbReference type="SUPFAM" id="SSF49452">
    <property type="entry name" value="Starch-binding domain-like"/>
    <property type="match status" value="1"/>
</dbReference>
<dbReference type="GO" id="GO:0044718">
    <property type="term" value="P:siderophore transmembrane transport"/>
    <property type="evidence" value="ECO:0007669"/>
    <property type="project" value="TreeGrafter"/>
</dbReference>
<organism evidence="9 10">
    <name type="scientific">Terriglobus roseus (strain DSM 18391 / NRRL B-41598 / KBS 63)</name>
    <dbReference type="NCBI Taxonomy" id="926566"/>
    <lineage>
        <taxon>Bacteria</taxon>
        <taxon>Pseudomonadati</taxon>
        <taxon>Acidobacteriota</taxon>
        <taxon>Terriglobia</taxon>
        <taxon>Terriglobales</taxon>
        <taxon>Acidobacteriaceae</taxon>
        <taxon>Terriglobus</taxon>
    </lineage>
</organism>
<evidence type="ECO:0000256" key="7">
    <source>
        <dbReference type="SAM" id="SignalP"/>
    </source>
</evidence>
<evidence type="ECO:0000259" key="8">
    <source>
        <dbReference type="Pfam" id="PF25183"/>
    </source>
</evidence>
<dbReference type="InterPro" id="IPR039426">
    <property type="entry name" value="TonB-dep_rcpt-like"/>
</dbReference>
<dbReference type="KEGG" id="trs:Terro_3796"/>
<keyword evidence="10" id="KW-1185">Reference proteome</keyword>
<dbReference type="GO" id="GO:0009279">
    <property type="term" value="C:cell outer membrane"/>
    <property type="evidence" value="ECO:0007669"/>
    <property type="project" value="UniProtKB-SubCell"/>
</dbReference>
<dbReference type="SUPFAM" id="SSF56935">
    <property type="entry name" value="Porins"/>
    <property type="match status" value="1"/>
</dbReference>
<dbReference type="Proteomes" id="UP000006056">
    <property type="component" value="Chromosome"/>
</dbReference>
<evidence type="ECO:0000313" key="10">
    <source>
        <dbReference type="Proteomes" id="UP000006056"/>
    </source>
</evidence>
<protein>
    <recommendedName>
        <fullName evidence="8">TonB-dependent transporter Oar-like beta-barrel domain-containing protein</fullName>
    </recommendedName>
</protein>
<evidence type="ECO:0000256" key="4">
    <source>
        <dbReference type="ARBA" id="ARBA00022692"/>
    </source>
</evidence>
<gene>
    <name evidence="9" type="ordered locus">Terro_3796</name>
</gene>
<feature type="signal peptide" evidence="7">
    <location>
        <begin position="1"/>
        <end position="26"/>
    </location>
</feature>
<keyword evidence="6" id="KW-0998">Cell outer membrane</keyword>
<evidence type="ECO:0000256" key="6">
    <source>
        <dbReference type="ARBA" id="ARBA00023237"/>
    </source>
</evidence>
<evidence type="ECO:0000313" key="9">
    <source>
        <dbReference type="EMBL" id="AFL90005.1"/>
    </source>
</evidence>
<dbReference type="Gene3D" id="2.40.170.20">
    <property type="entry name" value="TonB-dependent receptor, beta-barrel domain"/>
    <property type="match status" value="1"/>
</dbReference>
<keyword evidence="5" id="KW-0472">Membrane</keyword>
<evidence type="ECO:0000256" key="5">
    <source>
        <dbReference type="ARBA" id="ARBA00023136"/>
    </source>
</evidence>
<keyword evidence="2" id="KW-0813">Transport</keyword>
<proteinExistence type="predicted"/>
<dbReference type="eggNOG" id="COG4771">
    <property type="taxonomic scope" value="Bacteria"/>
</dbReference>
<dbReference type="GO" id="GO:0030246">
    <property type="term" value="F:carbohydrate binding"/>
    <property type="evidence" value="ECO:0007669"/>
    <property type="project" value="InterPro"/>
</dbReference>
<dbReference type="RefSeq" id="WP_014787265.1">
    <property type="nucleotide sequence ID" value="NC_018014.1"/>
</dbReference>
<feature type="domain" description="TonB-dependent transporter Oar-like beta-barrel" evidence="8">
    <location>
        <begin position="252"/>
        <end position="1061"/>
    </location>
</feature>
<accession>I3ZL87</accession>
<comment type="subcellular location">
    <subcellularLocation>
        <location evidence="1">Cell outer membrane</location>
        <topology evidence="1">Multi-pass membrane protein</topology>
    </subcellularLocation>
</comment>
<dbReference type="Gene3D" id="2.60.40.1120">
    <property type="entry name" value="Carboxypeptidase-like, regulatory domain"/>
    <property type="match status" value="1"/>
</dbReference>
<evidence type="ECO:0000256" key="1">
    <source>
        <dbReference type="ARBA" id="ARBA00004571"/>
    </source>
</evidence>
<dbReference type="Pfam" id="PF25183">
    <property type="entry name" value="OMP_b-brl_4"/>
    <property type="match status" value="1"/>
</dbReference>